<dbReference type="GO" id="GO:0005829">
    <property type="term" value="C:cytosol"/>
    <property type="evidence" value="ECO:0007669"/>
    <property type="project" value="TreeGrafter"/>
</dbReference>
<dbReference type="eggNOG" id="arCOG01327">
    <property type="taxonomic scope" value="Archaea"/>
</dbReference>
<proteinExistence type="inferred from homology"/>
<dbReference type="GO" id="GO:0019509">
    <property type="term" value="P:L-methionine salvage from methylthioadenosine"/>
    <property type="evidence" value="ECO:0007669"/>
    <property type="project" value="UniProtKB-UniRule"/>
</dbReference>
<feature type="binding site" evidence="5">
    <location>
        <position position="202"/>
    </location>
    <ligand>
        <name>phosphate</name>
        <dbReference type="ChEBI" id="CHEBI:43474"/>
    </ligand>
</feature>
<dbReference type="NCBIfam" id="TIGR01694">
    <property type="entry name" value="MTAP"/>
    <property type="match status" value="1"/>
</dbReference>
<dbReference type="CDD" id="cd09010">
    <property type="entry name" value="MTAP_SsMTAPII_like_MTIP"/>
    <property type="match status" value="1"/>
</dbReference>
<dbReference type="Gene3D" id="3.40.50.1580">
    <property type="entry name" value="Nucleoside phosphorylase domain"/>
    <property type="match status" value="1"/>
</dbReference>
<keyword evidence="1 5" id="KW-0328">Glycosyltransferase</keyword>
<feature type="domain" description="Nucleoside phosphorylase" evidence="6">
    <location>
        <begin position="24"/>
        <end position="258"/>
    </location>
</feature>
<evidence type="ECO:0000259" key="6">
    <source>
        <dbReference type="Pfam" id="PF01048"/>
    </source>
</evidence>
<comment type="subunit">
    <text evidence="4 5">Homohexamer. Dimer of a homotrimer.</text>
</comment>
<dbReference type="EC" id="2.4.2.28" evidence="5"/>
<dbReference type="Pfam" id="PF01048">
    <property type="entry name" value="PNP_UDP_1"/>
    <property type="match status" value="1"/>
</dbReference>
<feature type="binding site" evidence="5">
    <location>
        <begin position="104"/>
        <end position="105"/>
    </location>
    <ligand>
        <name>phosphate</name>
        <dbReference type="ChEBI" id="CHEBI:43474"/>
    </ligand>
</feature>
<feature type="site" description="Important for substrate specificity" evidence="5">
    <location>
        <position position="236"/>
    </location>
</feature>
<dbReference type="NCBIfam" id="NF006334">
    <property type="entry name" value="PRK08564.1"/>
    <property type="match status" value="1"/>
</dbReference>
<accession>F8AH52</accession>
<protein>
    <recommendedName>
        <fullName evidence="5">S-methyl-5'-thioadenosine phosphorylase</fullName>
        <ecNumber evidence="5">2.4.2.28</ecNumber>
    </recommendedName>
    <alternativeName>
        <fullName evidence="5">5'-methylthioadenosine phosphorylase</fullName>
        <shortName evidence="5">MTA phosphorylase</shortName>
        <shortName evidence="5">MTAP</shortName>
    </alternativeName>
</protein>
<name>F8AH52_PYRYC</name>
<dbReference type="SUPFAM" id="SSF53167">
    <property type="entry name" value="Purine and uridine phosphorylases"/>
    <property type="match status" value="1"/>
</dbReference>
<feature type="binding site" evidence="5">
    <location>
        <position position="31"/>
    </location>
    <ligand>
        <name>phosphate</name>
        <dbReference type="ChEBI" id="CHEBI:43474"/>
    </ligand>
</feature>
<gene>
    <name evidence="5" type="primary">mtnP</name>
    <name evidence="7" type="ordered locus">PYCH_16160</name>
</gene>
<evidence type="ECO:0000256" key="4">
    <source>
        <dbReference type="ARBA" id="ARBA00063054"/>
    </source>
</evidence>
<dbReference type="FunFam" id="3.40.50.1580:FF:000012">
    <property type="entry name" value="Probable 6-oxopurine nucleoside phosphorylase"/>
    <property type="match status" value="1"/>
</dbReference>
<dbReference type="STRING" id="529709.PYCH_16160"/>
<dbReference type="UniPathway" id="UPA00904">
    <property type="reaction ID" value="UER00873"/>
</dbReference>
<sequence length="278" mass="31261">MISTGKATLIFPAFGINTVITMPKIGIIGGSGVYGVFEPKETVKVHTPYGRPSAPVEIGEIEGVEVAFIPRHGKHHEFPPHEVPYRANIWALKELGVERVIGITAVGSLREEYKPGDIVIADQFIDFTKKREYTFYNGPRVAHVSMADPFCPELRRIFIEAAKELSLPLHEKGTYICIEGPRFSTRAESRMFRQFADIIGMTLIPEVNLARELGMCYVNVSTVTDYDVWAEKPVDAQEVIRVMKENEEKVQRLLKRAIPRIPEERTCGCADILKTAFV</sequence>
<dbReference type="GO" id="GO:0006166">
    <property type="term" value="P:purine ribonucleoside salvage"/>
    <property type="evidence" value="ECO:0007669"/>
    <property type="project" value="UniProtKB-KW"/>
</dbReference>
<dbReference type="GO" id="GO:0017061">
    <property type="term" value="F:S-methyl-5-thioadenosine phosphorylase activity"/>
    <property type="evidence" value="ECO:0007669"/>
    <property type="project" value="UniProtKB-UniRule"/>
</dbReference>
<dbReference type="PANTHER" id="PTHR42679">
    <property type="entry name" value="S-METHYL-5'-THIOADENOSINE PHOSPHORYLASE"/>
    <property type="match status" value="1"/>
</dbReference>
<dbReference type="PROSITE" id="PS01240">
    <property type="entry name" value="PNP_MTAP_2"/>
    <property type="match status" value="1"/>
</dbReference>
<keyword evidence="3 5" id="KW-0660">Purine salvage</keyword>
<comment type="function">
    <text evidence="5">Catalyzes the reversible phosphorylation of S-methyl-5'-thioadenosine (MTA) to adenine and 5-methylthioribose-1-phosphate. Involved in the breakdown of MTA, a major by-product of polyamine biosynthesis. Responsible for the first step in the methionine salvage pathway after MTA has been generated from S-adenosylmethionine. Has broad substrate specificity with 6-aminopurine nucleosides as preferred substrates.</text>
</comment>
<dbReference type="InterPro" id="IPR010044">
    <property type="entry name" value="MTAP"/>
</dbReference>
<dbReference type="KEGG" id="pya:PYCH_16160"/>
<dbReference type="HOGENOM" id="CLU_054456_0_2_2"/>
<reference evidence="7 8" key="1">
    <citation type="journal article" date="2011" name="J. Bacteriol.">
        <title>Complete genome sequence of the obligate piezophilic hyperthermophilic archaeon Pyrococcus yayanosii CH1.</title>
        <authorList>
            <person name="Jun X."/>
            <person name="Lupeng L."/>
            <person name="Minjuan X."/>
            <person name="Oger P."/>
            <person name="Fengping W."/>
            <person name="Jebbar M."/>
            <person name="Xiang X."/>
        </authorList>
    </citation>
    <scope>NUCLEOTIDE SEQUENCE [LARGE SCALE GENOMIC DNA]</scope>
    <source>
        <strain evidence="8">CH1 / JCM 16557</strain>
    </source>
</reference>
<organism evidence="7 8">
    <name type="scientific">Pyrococcus yayanosii (strain CH1 / JCM 16557)</name>
    <dbReference type="NCBI Taxonomy" id="529709"/>
    <lineage>
        <taxon>Archaea</taxon>
        <taxon>Methanobacteriati</taxon>
        <taxon>Methanobacteriota</taxon>
        <taxon>Thermococci</taxon>
        <taxon>Thermococcales</taxon>
        <taxon>Thermococcaceae</taxon>
        <taxon>Pyrococcus</taxon>
    </lineage>
</organism>
<comment type="similarity">
    <text evidence="5">Belongs to the PNP/MTAP phosphorylase family. MTAP subfamily.</text>
</comment>
<dbReference type="InterPro" id="IPR018099">
    <property type="entry name" value="Purine_phosphorylase-2_CS"/>
</dbReference>
<comment type="pathway">
    <text evidence="5">Amino-acid biosynthesis; L-methionine biosynthesis via salvage pathway; S-methyl-5-thio-alpha-D-ribose 1-phosphate from S-methyl-5'-thioadenosine (phosphorylase route): step 1/1.</text>
</comment>
<dbReference type="InterPro" id="IPR035994">
    <property type="entry name" value="Nucleoside_phosphorylase_sf"/>
</dbReference>
<dbReference type="PANTHER" id="PTHR42679:SF3">
    <property type="entry name" value="S-METHYL-5'-THIOADENOSINE PHOSPHORYLASE"/>
    <property type="match status" value="1"/>
</dbReference>
<evidence type="ECO:0000256" key="1">
    <source>
        <dbReference type="ARBA" id="ARBA00022676"/>
    </source>
</evidence>
<keyword evidence="8" id="KW-1185">Reference proteome</keyword>
<dbReference type="AlphaFoldDB" id="F8AH52"/>
<evidence type="ECO:0000256" key="3">
    <source>
        <dbReference type="ARBA" id="ARBA00022726"/>
    </source>
</evidence>
<dbReference type="EMBL" id="CP002779">
    <property type="protein sequence ID" value="AEH25282.1"/>
    <property type="molecule type" value="Genomic_DNA"/>
</dbReference>
<dbReference type="HAMAP" id="MF_01963">
    <property type="entry name" value="MTAP"/>
    <property type="match status" value="1"/>
</dbReference>
<evidence type="ECO:0000313" key="8">
    <source>
        <dbReference type="Proteomes" id="UP000008386"/>
    </source>
</evidence>
<keyword evidence="2 5" id="KW-0808">Transferase</keyword>
<feature type="binding site" evidence="5">
    <location>
        <position position="201"/>
    </location>
    <ligand>
        <name>substrate</name>
    </ligand>
</feature>
<dbReference type="InterPro" id="IPR000845">
    <property type="entry name" value="Nucleoside_phosphorylase_d"/>
</dbReference>
<evidence type="ECO:0000256" key="5">
    <source>
        <dbReference type="HAMAP-Rule" id="MF_01963"/>
    </source>
</evidence>
<comment type="catalytic activity">
    <reaction evidence="5">
        <text>S-methyl-5'-thioadenosine + phosphate = 5-(methylsulfanyl)-alpha-D-ribose 1-phosphate + adenine</text>
        <dbReference type="Rhea" id="RHEA:11852"/>
        <dbReference type="ChEBI" id="CHEBI:16708"/>
        <dbReference type="ChEBI" id="CHEBI:17509"/>
        <dbReference type="ChEBI" id="CHEBI:43474"/>
        <dbReference type="ChEBI" id="CHEBI:58533"/>
        <dbReference type="EC" id="2.4.2.28"/>
    </reaction>
</comment>
<dbReference type="Proteomes" id="UP000008386">
    <property type="component" value="Chromosome"/>
</dbReference>
<feature type="binding site" evidence="5">
    <location>
        <begin position="71"/>
        <end position="72"/>
    </location>
    <ligand>
        <name>phosphate</name>
        <dbReference type="ChEBI" id="CHEBI:43474"/>
    </ligand>
</feature>
<feature type="site" description="Important for substrate specificity" evidence="5">
    <location>
        <position position="184"/>
    </location>
</feature>
<dbReference type="NCBIfam" id="NF006599">
    <property type="entry name" value="PRK09136.1"/>
    <property type="match status" value="1"/>
</dbReference>
<feature type="binding site" evidence="5">
    <location>
        <begin position="225"/>
        <end position="227"/>
    </location>
    <ligand>
        <name>substrate</name>
    </ligand>
</feature>
<evidence type="ECO:0000256" key="2">
    <source>
        <dbReference type="ARBA" id="ARBA00022679"/>
    </source>
</evidence>
<evidence type="ECO:0000313" key="7">
    <source>
        <dbReference type="EMBL" id="AEH25282.1"/>
    </source>
</evidence>